<protein>
    <recommendedName>
        <fullName evidence="3">LSM domain-containing protein</fullName>
    </recommendedName>
</protein>
<dbReference type="Proteomes" id="UP001501591">
    <property type="component" value="Unassembled WGS sequence"/>
</dbReference>
<sequence>MRELKTLTGRPVVVCTDGATLRGVVESATRAFVTLVDVEDVDRPIPAPIAGAVLIPARRVKYVQVVI</sequence>
<keyword evidence="2" id="KW-1185">Reference proteome</keyword>
<reference evidence="2" key="1">
    <citation type="journal article" date="2019" name="Int. J. Syst. Evol. Microbiol.">
        <title>The Global Catalogue of Microorganisms (GCM) 10K type strain sequencing project: providing services to taxonomists for standard genome sequencing and annotation.</title>
        <authorList>
            <consortium name="The Broad Institute Genomics Platform"/>
            <consortium name="The Broad Institute Genome Sequencing Center for Infectious Disease"/>
            <person name="Wu L."/>
            <person name="Ma J."/>
        </authorList>
    </citation>
    <scope>NUCLEOTIDE SEQUENCE [LARGE SCALE GENOMIC DNA]</scope>
    <source>
        <strain evidence="2">JCM 17024</strain>
    </source>
</reference>
<name>A0ABP7NIF7_9MICO</name>
<proteinExistence type="predicted"/>
<comment type="caution">
    <text evidence="1">The sequence shown here is derived from an EMBL/GenBank/DDBJ whole genome shotgun (WGS) entry which is preliminary data.</text>
</comment>
<dbReference type="EMBL" id="BAABCP010000002">
    <property type="protein sequence ID" value="GAA3947929.1"/>
    <property type="molecule type" value="Genomic_DNA"/>
</dbReference>
<accession>A0ABP7NIF7</accession>
<evidence type="ECO:0000313" key="1">
    <source>
        <dbReference type="EMBL" id="GAA3947929.1"/>
    </source>
</evidence>
<gene>
    <name evidence="1" type="ORF">GCM10022383_27140</name>
</gene>
<evidence type="ECO:0008006" key="3">
    <source>
        <dbReference type="Google" id="ProtNLM"/>
    </source>
</evidence>
<organism evidence="1 2">
    <name type="scientific">Microbacterium soli</name>
    <dbReference type="NCBI Taxonomy" id="446075"/>
    <lineage>
        <taxon>Bacteria</taxon>
        <taxon>Bacillati</taxon>
        <taxon>Actinomycetota</taxon>
        <taxon>Actinomycetes</taxon>
        <taxon>Micrococcales</taxon>
        <taxon>Microbacteriaceae</taxon>
        <taxon>Microbacterium</taxon>
    </lineage>
</organism>
<dbReference type="RefSeq" id="WP_344820244.1">
    <property type="nucleotide sequence ID" value="NZ_BAABCP010000002.1"/>
</dbReference>
<evidence type="ECO:0000313" key="2">
    <source>
        <dbReference type="Proteomes" id="UP001501591"/>
    </source>
</evidence>